<dbReference type="InterPro" id="IPR036477">
    <property type="entry name" value="Formyl_transf_N_sf"/>
</dbReference>
<evidence type="ECO:0000313" key="2">
    <source>
        <dbReference type="EMBL" id="OSJ21472.1"/>
    </source>
</evidence>
<dbReference type="SUPFAM" id="SSF53328">
    <property type="entry name" value="Formyltransferase"/>
    <property type="match status" value="1"/>
</dbReference>
<evidence type="ECO:0000259" key="1">
    <source>
        <dbReference type="Pfam" id="PF00551"/>
    </source>
</evidence>
<comment type="caution">
    <text evidence="2">The sequence shown here is derived from an EMBL/GenBank/DDBJ whole genome shotgun (WGS) entry which is preliminary data.</text>
</comment>
<dbReference type="InterPro" id="IPR002376">
    <property type="entry name" value="Formyl_transf_N"/>
</dbReference>
<organism evidence="2 3">
    <name type="scientific">Bradyrhizobium japonicum</name>
    <dbReference type="NCBI Taxonomy" id="375"/>
    <lineage>
        <taxon>Bacteria</taxon>
        <taxon>Pseudomonadati</taxon>
        <taxon>Pseudomonadota</taxon>
        <taxon>Alphaproteobacteria</taxon>
        <taxon>Hyphomicrobiales</taxon>
        <taxon>Nitrobacteraceae</taxon>
        <taxon>Bradyrhizobium</taxon>
    </lineage>
</organism>
<dbReference type="AlphaFoldDB" id="A0A1Y2J858"/>
<evidence type="ECO:0000313" key="3">
    <source>
        <dbReference type="Proteomes" id="UP000193335"/>
    </source>
</evidence>
<dbReference type="EMBL" id="NAFL01000287">
    <property type="protein sequence ID" value="OSJ21472.1"/>
    <property type="molecule type" value="Genomic_DNA"/>
</dbReference>
<reference evidence="2 3" key="1">
    <citation type="submission" date="2017-03" db="EMBL/GenBank/DDBJ databases">
        <title>Whole genome sequences of fourteen strains of Bradyrhizobium canariense and one strain of Bradyrhizobium japonicum isolated from Lupinus (Papilionoideae: Genisteae) species in Algeria.</title>
        <authorList>
            <person name="Crovadore J."/>
            <person name="Chekireb D."/>
            <person name="Brachmann A."/>
            <person name="Chablais R."/>
            <person name="Cochard B."/>
            <person name="Lefort F."/>
        </authorList>
    </citation>
    <scope>NUCLEOTIDE SEQUENCE [LARGE SCALE GENOMIC DNA]</scope>
    <source>
        <strain evidence="2 3">UBMA197</strain>
    </source>
</reference>
<dbReference type="RefSeq" id="WP_085405817.1">
    <property type="nucleotide sequence ID" value="NZ_NAFL01000287.1"/>
</dbReference>
<gene>
    <name evidence="2" type="ORF">BSZ19_49620</name>
</gene>
<protein>
    <submittedName>
        <fullName evidence="2">UDP-glucuronic acid dehydrogenase</fullName>
    </submittedName>
</protein>
<dbReference type="Gene3D" id="3.40.50.12230">
    <property type="match status" value="1"/>
</dbReference>
<name>A0A1Y2J858_BRAJP</name>
<feature type="domain" description="Formyl transferase N-terminal" evidence="1">
    <location>
        <begin position="12"/>
        <end position="143"/>
    </location>
</feature>
<sequence>MKISILCSSASHPVYAHLEQWARIARASHDVEFVQKKAELTGGDILFLISCHEIISAQDRARYGASLVIHASDLPLGRGWSPHIWQILEGKHDIVVSLLEAEDQVDTGAIWAQRHMALEGHELYDEINAKLFAIEMELMSEAVAVEGRRAPMRQDGRTPTYYRRRGLEDSRLDPNRPIAEQFELLRVVDPQRFPAFFDFRGHRYVVRIEKVEATDE</sequence>
<dbReference type="Proteomes" id="UP000193335">
    <property type="component" value="Unassembled WGS sequence"/>
</dbReference>
<dbReference type="Pfam" id="PF00551">
    <property type="entry name" value="Formyl_trans_N"/>
    <property type="match status" value="1"/>
</dbReference>
<proteinExistence type="predicted"/>
<accession>A0A1Y2J858</accession>